<comment type="caution">
    <text evidence="2">The sequence shown here is derived from an EMBL/GenBank/DDBJ whole genome shotgun (WGS) entry which is preliminary data.</text>
</comment>
<organism evidence="2 3">
    <name type="scientific">Bythopirellula polymerisocia</name>
    <dbReference type="NCBI Taxonomy" id="2528003"/>
    <lineage>
        <taxon>Bacteria</taxon>
        <taxon>Pseudomonadati</taxon>
        <taxon>Planctomycetota</taxon>
        <taxon>Planctomycetia</taxon>
        <taxon>Pirellulales</taxon>
        <taxon>Lacipirellulaceae</taxon>
        <taxon>Bythopirellula</taxon>
    </lineage>
</organism>
<dbReference type="InterPro" id="IPR013783">
    <property type="entry name" value="Ig-like_fold"/>
</dbReference>
<dbReference type="Proteomes" id="UP000318437">
    <property type="component" value="Unassembled WGS sequence"/>
</dbReference>
<dbReference type="OrthoDB" id="284841at2"/>
<evidence type="ECO:0000313" key="2">
    <source>
        <dbReference type="EMBL" id="TWU23683.1"/>
    </source>
</evidence>
<protein>
    <submittedName>
        <fullName evidence="2">Nickel uptake substrate-specific transmembrane region</fullName>
    </submittedName>
</protein>
<dbReference type="SUPFAM" id="SSF49452">
    <property type="entry name" value="Starch-binding domain-like"/>
    <property type="match status" value="1"/>
</dbReference>
<keyword evidence="1" id="KW-0732">Signal</keyword>
<dbReference type="Pfam" id="PF13620">
    <property type="entry name" value="CarboxypepD_reg"/>
    <property type="match status" value="1"/>
</dbReference>
<feature type="signal peptide" evidence="1">
    <location>
        <begin position="1"/>
        <end position="30"/>
    </location>
</feature>
<accession>A0A5C6CFJ8</accession>
<proteinExistence type="predicted"/>
<dbReference type="EMBL" id="SJPS01000006">
    <property type="protein sequence ID" value="TWU23683.1"/>
    <property type="molecule type" value="Genomic_DNA"/>
</dbReference>
<feature type="chain" id="PRO_5022759090" evidence="1">
    <location>
        <begin position="31"/>
        <end position="191"/>
    </location>
</feature>
<dbReference type="AlphaFoldDB" id="A0A5C6CFJ8"/>
<evidence type="ECO:0000256" key="1">
    <source>
        <dbReference type="SAM" id="SignalP"/>
    </source>
</evidence>
<dbReference type="RefSeq" id="WP_146452171.1">
    <property type="nucleotide sequence ID" value="NZ_SJPS01000006.1"/>
</dbReference>
<keyword evidence="2" id="KW-0812">Transmembrane</keyword>
<keyword evidence="2" id="KW-0472">Membrane</keyword>
<keyword evidence="3" id="KW-1185">Reference proteome</keyword>
<sequence precursor="true">MSSFCSKSFQRKVTWVASVALVAQPQLLTAAQPAAITPTANTRQVIEAPHDVALADGGTVTGQVVDTAGKPQANMPVTLNSSNKEIARVHTDAEGNFRVASLQGGVYHVATNGNEGVYRFWAPRTAPPGSQTGLNLVSGQNVYRGQVGGGPFTSIGQWIAEHPIMTAAGVATAIAVPLALQDDDDDPPASP</sequence>
<dbReference type="Gene3D" id="2.60.40.10">
    <property type="entry name" value="Immunoglobulins"/>
    <property type="match status" value="1"/>
</dbReference>
<dbReference type="GO" id="GO:0030246">
    <property type="term" value="F:carbohydrate binding"/>
    <property type="evidence" value="ECO:0007669"/>
    <property type="project" value="InterPro"/>
</dbReference>
<reference evidence="2 3" key="1">
    <citation type="submission" date="2019-02" db="EMBL/GenBank/DDBJ databases">
        <title>Deep-cultivation of Planctomycetes and their phenomic and genomic characterization uncovers novel biology.</title>
        <authorList>
            <person name="Wiegand S."/>
            <person name="Jogler M."/>
            <person name="Boedeker C."/>
            <person name="Pinto D."/>
            <person name="Vollmers J."/>
            <person name="Rivas-Marin E."/>
            <person name="Kohn T."/>
            <person name="Peeters S.H."/>
            <person name="Heuer A."/>
            <person name="Rast P."/>
            <person name="Oberbeckmann S."/>
            <person name="Bunk B."/>
            <person name="Jeske O."/>
            <person name="Meyerdierks A."/>
            <person name="Storesund J.E."/>
            <person name="Kallscheuer N."/>
            <person name="Luecker S."/>
            <person name="Lage O.M."/>
            <person name="Pohl T."/>
            <person name="Merkel B.J."/>
            <person name="Hornburger P."/>
            <person name="Mueller R.-W."/>
            <person name="Bruemmer F."/>
            <person name="Labrenz M."/>
            <person name="Spormann A.M."/>
            <person name="Op Den Camp H."/>
            <person name="Overmann J."/>
            <person name="Amann R."/>
            <person name="Jetten M.S.M."/>
            <person name="Mascher T."/>
            <person name="Medema M.H."/>
            <person name="Devos D.P."/>
            <person name="Kaster A.-K."/>
            <person name="Ovreas L."/>
            <person name="Rohde M."/>
            <person name="Galperin M.Y."/>
            <person name="Jogler C."/>
        </authorList>
    </citation>
    <scope>NUCLEOTIDE SEQUENCE [LARGE SCALE GENOMIC DNA]</scope>
    <source>
        <strain evidence="2 3">Pla144</strain>
    </source>
</reference>
<gene>
    <name evidence="2" type="ORF">Pla144_38580</name>
</gene>
<dbReference type="InterPro" id="IPR013784">
    <property type="entry name" value="Carb-bd-like_fold"/>
</dbReference>
<evidence type="ECO:0000313" key="3">
    <source>
        <dbReference type="Proteomes" id="UP000318437"/>
    </source>
</evidence>
<name>A0A5C6CFJ8_9BACT</name>